<dbReference type="GO" id="GO:0003755">
    <property type="term" value="F:peptidyl-prolyl cis-trans isomerase activity"/>
    <property type="evidence" value="ECO:0007669"/>
    <property type="project" value="UniProtKB-UniRule"/>
</dbReference>
<evidence type="ECO:0000256" key="6">
    <source>
        <dbReference type="RuleBase" id="RU003915"/>
    </source>
</evidence>
<feature type="domain" description="PPIase FKBP-type" evidence="7">
    <location>
        <begin position="82"/>
        <end position="168"/>
    </location>
</feature>
<evidence type="ECO:0000259" key="7">
    <source>
        <dbReference type="PROSITE" id="PS50059"/>
    </source>
</evidence>
<dbReference type="PROSITE" id="PS50059">
    <property type="entry name" value="FKBP_PPIASE"/>
    <property type="match status" value="1"/>
</dbReference>
<dbReference type="PANTHER" id="PTHR43811:SF19">
    <property type="entry name" value="39 KDA FK506-BINDING NUCLEAR PROTEIN"/>
    <property type="match status" value="1"/>
</dbReference>
<dbReference type="STRING" id="1122198.SAMN02745729_104181"/>
<dbReference type="Gene3D" id="3.10.50.40">
    <property type="match status" value="1"/>
</dbReference>
<dbReference type="Pfam" id="PF01346">
    <property type="entry name" value="FKBP_N"/>
    <property type="match status" value="1"/>
</dbReference>
<comment type="catalytic activity">
    <reaction evidence="1 5 6">
        <text>[protein]-peptidylproline (omega=180) = [protein]-peptidylproline (omega=0)</text>
        <dbReference type="Rhea" id="RHEA:16237"/>
        <dbReference type="Rhea" id="RHEA-COMP:10747"/>
        <dbReference type="Rhea" id="RHEA-COMP:10748"/>
        <dbReference type="ChEBI" id="CHEBI:83833"/>
        <dbReference type="ChEBI" id="CHEBI:83834"/>
        <dbReference type="EC" id="5.2.1.8"/>
    </reaction>
</comment>
<reference evidence="9" key="1">
    <citation type="submission" date="2016-10" db="EMBL/GenBank/DDBJ databases">
        <authorList>
            <person name="Varghese N."/>
            <person name="Submissions S."/>
        </authorList>
    </citation>
    <scope>NUCLEOTIDE SEQUENCE [LARGE SCALE GENOMIC DNA]</scope>
    <source>
        <strain evidence="9">DSM 11526</strain>
    </source>
</reference>
<dbReference type="GO" id="GO:0006457">
    <property type="term" value="P:protein folding"/>
    <property type="evidence" value="ECO:0007669"/>
    <property type="project" value="InterPro"/>
</dbReference>
<proteinExistence type="inferred from homology"/>
<dbReference type="InterPro" id="IPR000774">
    <property type="entry name" value="PPIase_FKBP_N"/>
</dbReference>
<name>A0A1H4C4N6_9GAMM</name>
<gene>
    <name evidence="8" type="ORF">SAMN02745729_104181</name>
</gene>
<dbReference type="InterPro" id="IPR046357">
    <property type="entry name" value="PPIase_dom_sf"/>
</dbReference>
<accession>A0A1H4C4N6</accession>
<keyword evidence="4 5" id="KW-0413">Isomerase</keyword>
<comment type="similarity">
    <text evidence="2 6">Belongs to the FKBP-type PPIase family.</text>
</comment>
<dbReference type="OrthoDB" id="9814548at2"/>
<dbReference type="Pfam" id="PF00254">
    <property type="entry name" value="FKBP_C"/>
    <property type="match status" value="1"/>
</dbReference>
<evidence type="ECO:0000313" key="8">
    <source>
        <dbReference type="EMBL" id="SEA55336.1"/>
    </source>
</evidence>
<evidence type="ECO:0000256" key="5">
    <source>
        <dbReference type="PROSITE-ProRule" id="PRU00277"/>
    </source>
</evidence>
<sequence>MQIWKSLVVTLAFAGLLAGCGEDPEKERFRQELIDKALNDETRKAGNEFLASNRERETVSVTDSGLQIEHLRKGDGASPTARDTVVVHYEGTRVDGGIFDSSYARKKPATFPLNQVIRGWREGLMLMQEGGEAMIYLPPELAYGATSPSPDIPANSTLIFRVELIEVIKAEDAQ</sequence>
<evidence type="ECO:0000256" key="3">
    <source>
        <dbReference type="ARBA" id="ARBA00023110"/>
    </source>
</evidence>
<keyword evidence="3 5" id="KW-0697">Rotamase</keyword>
<dbReference type="SUPFAM" id="SSF54534">
    <property type="entry name" value="FKBP-like"/>
    <property type="match status" value="1"/>
</dbReference>
<dbReference type="PROSITE" id="PS51257">
    <property type="entry name" value="PROKAR_LIPOPROTEIN"/>
    <property type="match status" value="1"/>
</dbReference>
<dbReference type="InterPro" id="IPR001179">
    <property type="entry name" value="PPIase_FKBP_dom"/>
</dbReference>
<protein>
    <recommendedName>
        <fullName evidence="6">Peptidyl-prolyl cis-trans isomerase</fullName>
        <ecNumber evidence="6">5.2.1.8</ecNumber>
    </recommendedName>
</protein>
<dbReference type="Proteomes" id="UP000242469">
    <property type="component" value="Unassembled WGS sequence"/>
</dbReference>
<dbReference type="EMBL" id="FNRJ01000004">
    <property type="protein sequence ID" value="SEA55336.1"/>
    <property type="molecule type" value="Genomic_DNA"/>
</dbReference>
<dbReference type="AlphaFoldDB" id="A0A1H4C4N6"/>
<evidence type="ECO:0000256" key="4">
    <source>
        <dbReference type="ARBA" id="ARBA00023235"/>
    </source>
</evidence>
<evidence type="ECO:0000256" key="1">
    <source>
        <dbReference type="ARBA" id="ARBA00000971"/>
    </source>
</evidence>
<keyword evidence="9" id="KW-1185">Reference proteome</keyword>
<organism evidence="8 9">
    <name type="scientific">Marinobacterium iners DSM 11526</name>
    <dbReference type="NCBI Taxonomy" id="1122198"/>
    <lineage>
        <taxon>Bacteria</taxon>
        <taxon>Pseudomonadati</taxon>
        <taxon>Pseudomonadota</taxon>
        <taxon>Gammaproteobacteria</taxon>
        <taxon>Oceanospirillales</taxon>
        <taxon>Oceanospirillaceae</taxon>
        <taxon>Marinobacterium</taxon>
    </lineage>
</organism>
<dbReference type="FunFam" id="3.10.50.40:FF:000006">
    <property type="entry name" value="Peptidyl-prolyl cis-trans isomerase"/>
    <property type="match status" value="1"/>
</dbReference>
<evidence type="ECO:0000256" key="2">
    <source>
        <dbReference type="ARBA" id="ARBA00006577"/>
    </source>
</evidence>
<dbReference type="PANTHER" id="PTHR43811">
    <property type="entry name" value="FKBP-TYPE PEPTIDYL-PROLYL CIS-TRANS ISOMERASE FKPA"/>
    <property type="match status" value="1"/>
</dbReference>
<dbReference type="RefSeq" id="WP_091825002.1">
    <property type="nucleotide sequence ID" value="NZ_FNRJ01000004.1"/>
</dbReference>
<evidence type="ECO:0000313" key="9">
    <source>
        <dbReference type="Proteomes" id="UP000242469"/>
    </source>
</evidence>
<dbReference type="EC" id="5.2.1.8" evidence="6"/>